<dbReference type="SUPFAM" id="SSF55895">
    <property type="entry name" value="Ribonuclease Rh-like"/>
    <property type="match status" value="1"/>
</dbReference>
<evidence type="ECO:0000313" key="4">
    <source>
        <dbReference type="Proteomes" id="UP000554482"/>
    </source>
</evidence>
<dbReference type="PANTHER" id="PTHR11240">
    <property type="entry name" value="RIBONUCLEASE T2"/>
    <property type="match status" value="1"/>
</dbReference>
<evidence type="ECO:0000256" key="2">
    <source>
        <dbReference type="RuleBase" id="RU004328"/>
    </source>
</evidence>
<protein>
    <submittedName>
        <fullName evidence="3">Uncharacterized protein</fullName>
    </submittedName>
</protein>
<dbReference type="GO" id="GO:0005576">
    <property type="term" value="C:extracellular region"/>
    <property type="evidence" value="ECO:0007669"/>
    <property type="project" value="TreeGrafter"/>
</dbReference>
<proteinExistence type="inferred from homology"/>
<dbReference type="GO" id="GO:0033897">
    <property type="term" value="F:ribonuclease T2 activity"/>
    <property type="evidence" value="ECO:0007669"/>
    <property type="project" value="InterPro"/>
</dbReference>
<comment type="similarity">
    <text evidence="1 2">Belongs to the RNase T2 family.</text>
</comment>
<keyword evidence="4" id="KW-1185">Reference proteome</keyword>
<dbReference type="Pfam" id="PF00445">
    <property type="entry name" value="Ribonuclease_T2"/>
    <property type="match status" value="1"/>
</dbReference>
<dbReference type="InterPro" id="IPR001568">
    <property type="entry name" value="RNase_T2-like"/>
</dbReference>
<dbReference type="Proteomes" id="UP000554482">
    <property type="component" value="Unassembled WGS sequence"/>
</dbReference>
<gene>
    <name evidence="3" type="ORF">FRX31_031848</name>
</gene>
<dbReference type="AlphaFoldDB" id="A0A7J6V0T8"/>
<dbReference type="PANTHER" id="PTHR11240:SF22">
    <property type="entry name" value="RIBONUCLEASE T2"/>
    <property type="match status" value="1"/>
</dbReference>
<comment type="caution">
    <text evidence="3">The sequence shown here is derived from an EMBL/GenBank/DDBJ whole genome shotgun (WGS) entry which is preliminary data.</text>
</comment>
<dbReference type="EMBL" id="JABWDY010039930">
    <property type="protein sequence ID" value="KAF5178566.1"/>
    <property type="molecule type" value="Genomic_DNA"/>
</dbReference>
<name>A0A7J6V0T8_THATH</name>
<sequence length="140" mass="15972">VPSQKLEDLKTYWPDLTKEQTLSLPPYDFWQKEWDKHGYLSELSQIDYFRIAITDAKKISSKVVKLVPNTNLDLTDIVTLLAGSYPAPQFVCNERVVDGQNVKQLYELRFNFTILNSAPVYHPNVDPTVGCPPTVLIPGY</sequence>
<reference evidence="3 4" key="1">
    <citation type="submission" date="2020-06" db="EMBL/GenBank/DDBJ databases">
        <title>Transcriptomic and genomic resources for Thalictrum thalictroides and T. hernandezii: Facilitating candidate gene discovery in an emerging model plant lineage.</title>
        <authorList>
            <person name="Arias T."/>
            <person name="Riano-Pachon D.M."/>
            <person name="Di Stilio V.S."/>
        </authorList>
    </citation>
    <scope>NUCLEOTIDE SEQUENCE [LARGE SCALE GENOMIC DNA]</scope>
    <source>
        <strain evidence="4">cv. WT478/WT964</strain>
        <tissue evidence="3">Leaves</tissue>
    </source>
</reference>
<dbReference type="InterPro" id="IPR036430">
    <property type="entry name" value="RNase_T2-like_sf"/>
</dbReference>
<organism evidence="3 4">
    <name type="scientific">Thalictrum thalictroides</name>
    <name type="common">Rue-anemone</name>
    <name type="synonym">Anemone thalictroides</name>
    <dbReference type="NCBI Taxonomy" id="46969"/>
    <lineage>
        <taxon>Eukaryota</taxon>
        <taxon>Viridiplantae</taxon>
        <taxon>Streptophyta</taxon>
        <taxon>Embryophyta</taxon>
        <taxon>Tracheophyta</taxon>
        <taxon>Spermatophyta</taxon>
        <taxon>Magnoliopsida</taxon>
        <taxon>Ranunculales</taxon>
        <taxon>Ranunculaceae</taxon>
        <taxon>Thalictroideae</taxon>
        <taxon>Thalictrum</taxon>
    </lineage>
</organism>
<dbReference type="GO" id="GO:0003723">
    <property type="term" value="F:RNA binding"/>
    <property type="evidence" value="ECO:0007669"/>
    <property type="project" value="InterPro"/>
</dbReference>
<dbReference type="GO" id="GO:0006401">
    <property type="term" value="P:RNA catabolic process"/>
    <property type="evidence" value="ECO:0007669"/>
    <property type="project" value="TreeGrafter"/>
</dbReference>
<accession>A0A7J6V0T8</accession>
<evidence type="ECO:0000256" key="1">
    <source>
        <dbReference type="ARBA" id="ARBA00007469"/>
    </source>
</evidence>
<evidence type="ECO:0000313" key="3">
    <source>
        <dbReference type="EMBL" id="KAF5178566.1"/>
    </source>
</evidence>
<dbReference type="OrthoDB" id="1884050at2759"/>
<feature type="non-terminal residue" evidence="3">
    <location>
        <position position="1"/>
    </location>
</feature>
<dbReference type="Gene3D" id="3.90.730.10">
    <property type="entry name" value="Ribonuclease T2-like"/>
    <property type="match status" value="1"/>
</dbReference>